<evidence type="ECO:0000313" key="1">
    <source>
        <dbReference type="EMBL" id="AEW20604.1"/>
    </source>
</evidence>
<dbReference type="HOGENOM" id="CLU_2866287_0_0_10"/>
<dbReference type="Proteomes" id="UP000005436">
    <property type="component" value="Chromosome"/>
</dbReference>
<protein>
    <submittedName>
        <fullName evidence="1">Uncharacterized protein</fullName>
    </submittedName>
</protein>
<sequence>MQIYAILCTHASKKDFFVTKKRRQYGVSDYLDDLIQLSVQNKYSVNYVHSFSFFTFVLSNLDIL</sequence>
<accession>G8UKX9</accession>
<keyword evidence="2" id="KW-1185">Reference proteome</keyword>
<proteinExistence type="predicted"/>
<name>G8UKX9_TANFA</name>
<evidence type="ECO:0000313" key="2">
    <source>
        <dbReference type="Proteomes" id="UP000005436"/>
    </source>
</evidence>
<dbReference type="AlphaFoldDB" id="G8UKX9"/>
<dbReference type="STRING" id="203275.BFO_0470"/>
<dbReference type="KEGG" id="tfo:BFO_0470"/>
<reference evidence="2" key="1">
    <citation type="submission" date="2011-12" db="EMBL/GenBank/DDBJ databases">
        <title>Complete sequence of Tannerella forsythia ATCC 43037.</title>
        <authorList>
            <person name="Dewhirst F."/>
            <person name="Tanner A."/>
            <person name="Izard J."/>
            <person name="Brinkac L."/>
            <person name="Durkin A.S."/>
            <person name="Hostetler J."/>
            <person name="Shetty J."/>
            <person name="Torralba M."/>
            <person name="Gill S."/>
            <person name="Nelson K."/>
        </authorList>
    </citation>
    <scope>NUCLEOTIDE SEQUENCE [LARGE SCALE GENOMIC DNA]</scope>
    <source>
        <strain evidence="2">ATCC 43037 / JCM 10827 / CCUG 33226 / KCTC 5666 / FDC 338</strain>
    </source>
</reference>
<organism evidence="1 2">
    <name type="scientific">Tannerella forsythia (strain ATCC 43037 / JCM 10827 / CCUG 21028 A / KCTC 5666 / FDC 338)</name>
    <name type="common">Bacteroides forsythus</name>
    <dbReference type="NCBI Taxonomy" id="203275"/>
    <lineage>
        <taxon>Bacteria</taxon>
        <taxon>Pseudomonadati</taxon>
        <taxon>Bacteroidota</taxon>
        <taxon>Bacteroidia</taxon>
        <taxon>Bacteroidales</taxon>
        <taxon>Tannerellaceae</taxon>
        <taxon>Tannerella</taxon>
    </lineage>
</organism>
<dbReference type="EMBL" id="CP003191">
    <property type="protein sequence ID" value="AEW20604.1"/>
    <property type="molecule type" value="Genomic_DNA"/>
</dbReference>
<gene>
    <name evidence="1" type="ordered locus">BFO_0470</name>
</gene>